<evidence type="ECO:0000256" key="1">
    <source>
        <dbReference type="SAM" id="MobiDB-lite"/>
    </source>
</evidence>
<proteinExistence type="predicted"/>
<sequence>MTRAVLTSAPNPYTEGHEGKPLVNHVVGRSSEVTQDSQGMDARFSDIVVVVGKEKKEFKLHRIVLCHA</sequence>
<feature type="region of interest" description="Disordered" evidence="1">
    <location>
        <begin position="1"/>
        <end position="21"/>
    </location>
</feature>
<evidence type="ECO:0000313" key="3">
    <source>
        <dbReference type="Proteomes" id="UP000265618"/>
    </source>
</evidence>
<dbReference type="AlphaFoldDB" id="A0A391NV10"/>
<comment type="caution">
    <text evidence="2">The sequence shown here is derived from an EMBL/GenBank/DDBJ whole genome shotgun (WGS) entry which is preliminary data.</text>
</comment>
<name>A0A391NV10_9EUKA</name>
<dbReference type="Proteomes" id="UP000265618">
    <property type="component" value="Unassembled WGS sequence"/>
</dbReference>
<evidence type="ECO:0008006" key="4">
    <source>
        <dbReference type="Google" id="ProtNLM"/>
    </source>
</evidence>
<reference evidence="2 3" key="1">
    <citation type="journal article" date="2018" name="PLoS ONE">
        <title>The draft genome of Kipferlia bialata reveals reductive genome evolution in fornicate parasites.</title>
        <authorList>
            <person name="Tanifuji G."/>
            <person name="Takabayashi S."/>
            <person name="Kume K."/>
            <person name="Takagi M."/>
            <person name="Nakayama T."/>
            <person name="Kamikawa R."/>
            <person name="Inagaki Y."/>
            <person name="Hashimoto T."/>
        </authorList>
    </citation>
    <scope>NUCLEOTIDE SEQUENCE [LARGE SCALE GENOMIC DNA]</scope>
    <source>
        <strain evidence="2">NY0173</strain>
    </source>
</reference>
<accession>A0A391NV10</accession>
<evidence type="ECO:0000313" key="2">
    <source>
        <dbReference type="EMBL" id="GCA63826.1"/>
    </source>
</evidence>
<keyword evidence="3" id="KW-1185">Reference proteome</keyword>
<gene>
    <name evidence="2" type="ORF">KIPB_012101</name>
</gene>
<feature type="non-terminal residue" evidence="2">
    <location>
        <position position="1"/>
    </location>
</feature>
<dbReference type="EMBL" id="BDIP01005212">
    <property type="protein sequence ID" value="GCA63826.1"/>
    <property type="molecule type" value="Genomic_DNA"/>
</dbReference>
<protein>
    <recommendedName>
        <fullName evidence="4">BTB domain-containing protein</fullName>
    </recommendedName>
</protein>
<organism evidence="2 3">
    <name type="scientific">Kipferlia bialata</name>
    <dbReference type="NCBI Taxonomy" id="797122"/>
    <lineage>
        <taxon>Eukaryota</taxon>
        <taxon>Metamonada</taxon>
        <taxon>Carpediemonas-like organisms</taxon>
        <taxon>Kipferlia</taxon>
    </lineage>
</organism>